<keyword evidence="9" id="KW-1185">Reference proteome</keyword>
<dbReference type="GO" id="GO:0045892">
    <property type="term" value="P:negative regulation of DNA-templated transcription"/>
    <property type="evidence" value="ECO:0007669"/>
    <property type="project" value="TreeGrafter"/>
</dbReference>
<dbReference type="AlphaFoldDB" id="A0A7Z0RWV2"/>
<protein>
    <recommendedName>
        <fullName evidence="4">HTH-type transcriptional repressor AllR</fullName>
    </recommendedName>
    <alternativeName>
        <fullName evidence="5">Negative regulator of allantoin and glyoxylate utilization operons</fullName>
    </alternativeName>
</protein>
<dbReference type="InterPro" id="IPR036388">
    <property type="entry name" value="WH-like_DNA-bd_sf"/>
</dbReference>
<dbReference type="PROSITE" id="PS51077">
    <property type="entry name" value="HTH_ICLR"/>
    <property type="match status" value="1"/>
</dbReference>
<dbReference type="GO" id="GO:0003700">
    <property type="term" value="F:DNA-binding transcription factor activity"/>
    <property type="evidence" value="ECO:0007669"/>
    <property type="project" value="TreeGrafter"/>
</dbReference>
<comment type="caution">
    <text evidence="8">The sequence shown here is derived from an EMBL/GenBank/DDBJ whole genome shotgun (WGS) entry which is preliminary data.</text>
</comment>
<dbReference type="InterPro" id="IPR050707">
    <property type="entry name" value="HTH_MetabolicPath_Reg"/>
</dbReference>
<keyword evidence="1" id="KW-0805">Transcription regulation</keyword>
<dbReference type="Gene3D" id="1.10.10.10">
    <property type="entry name" value="Winged helix-like DNA-binding domain superfamily/Winged helix DNA-binding domain"/>
    <property type="match status" value="1"/>
</dbReference>
<dbReference type="Pfam" id="PF09339">
    <property type="entry name" value="HTH_IclR"/>
    <property type="match status" value="1"/>
</dbReference>
<accession>A0A7Z0RWV2</accession>
<evidence type="ECO:0000256" key="2">
    <source>
        <dbReference type="ARBA" id="ARBA00023125"/>
    </source>
</evidence>
<sequence length="259" mass="28806">MALKENSQERLLRLLSLFADEEKGEWSVDEASVHLGISASQTYRYFRTLASAGYISAYTTGRYVLGPAIIELDRKLRIGDPMIHAARSIMREMLSTAPSASIAILCRYFRGQVMCVHEEFETYQHHEISYERGQPRPLYQGAASKVILANLPLRQARAYFNHAPDKFNQFDLGANWTEVKRSLRELRSQPAIITAGELGTSASGISAPIYDDKRVLGSVSLVLPITVATEEVTSSLMPVVAAAGQEMTSKMQHLAQLQQ</sequence>
<dbReference type="SMART" id="SM00346">
    <property type="entry name" value="HTH_ICLR"/>
    <property type="match status" value="1"/>
</dbReference>
<feature type="domain" description="HTH iclR-type" evidence="6">
    <location>
        <begin position="5"/>
        <end position="67"/>
    </location>
</feature>
<dbReference type="PANTHER" id="PTHR30136">
    <property type="entry name" value="HELIX-TURN-HELIX TRANSCRIPTIONAL REGULATOR, ICLR FAMILY"/>
    <property type="match status" value="1"/>
</dbReference>
<dbReference type="Gene3D" id="3.30.450.40">
    <property type="match status" value="1"/>
</dbReference>
<name>A0A7Z0RWV2_9GAMM</name>
<gene>
    <name evidence="8" type="ORF">HZS80_01890</name>
</gene>
<dbReference type="EMBL" id="JACCDE010000002">
    <property type="protein sequence ID" value="NYS76487.1"/>
    <property type="molecule type" value="Genomic_DNA"/>
</dbReference>
<evidence type="ECO:0000256" key="4">
    <source>
        <dbReference type="ARBA" id="ARBA00040379"/>
    </source>
</evidence>
<dbReference type="InterPro" id="IPR014757">
    <property type="entry name" value="Tscrpt_reg_IclR_C"/>
</dbReference>
<proteinExistence type="predicted"/>
<dbReference type="InterPro" id="IPR036390">
    <property type="entry name" value="WH_DNA-bd_sf"/>
</dbReference>
<dbReference type="InterPro" id="IPR005471">
    <property type="entry name" value="Tscrpt_reg_IclR_N"/>
</dbReference>
<evidence type="ECO:0000256" key="1">
    <source>
        <dbReference type="ARBA" id="ARBA00023015"/>
    </source>
</evidence>
<keyword evidence="3" id="KW-0804">Transcription</keyword>
<evidence type="ECO:0000256" key="3">
    <source>
        <dbReference type="ARBA" id="ARBA00023163"/>
    </source>
</evidence>
<dbReference type="GO" id="GO:0003677">
    <property type="term" value="F:DNA binding"/>
    <property type="evidence" value="ECO:0007669"/>
    <property type="project" value="UniProtKB-KW"/>
</dbReference>
<dbReference type="SUPFAM" id="SSF46785">
    <property type="entry name" value="Winged helix' DNA-binding domain"/>
    <property type="match status" value="1"/>
</dbReference>
<feature type="domain" description="IclR-ED" evidence="7">
    <location>
        <begin position="68"/>
        <end position="253"/>
    </location>
</feature>
<evidence type="ECO:0000259" key="6">
    <source>
        <dbReference type="PROSITE" id="PS51077"/>
    </source>
</evidence>
<evidence type="ECO:0000313" key="8">
    <source>
        <dbReference type="EMBL" id="NYS76487.1"/>
    </source>
</evidence>
<dbReference type="PANTHER" id="PTHR30136:SF24">
    <property type="entry name" value="HTH-TYPE TRANSCRIPTIONAL REPRESSOR ALLR"/>
    <property type="match status" value="1"/>
</dbReference>
<organism evidence="8 9">
    <name type="scientific">Vreelandella glaciei</name>
    <dbReference type="NCBI Taxonomy" id="186761"/>
    <lineage>
        <taxon>Bacteria</taxon>
        <taxon>Pseudomonadati</taxon>
        <taxon>Pseudomonadota</taxon>
        <taxon>Gammaproteobacteria</taxon>
        <taxon>Oceanospirillales</taxon>
        <taxon>Halomonadaceae</taxon>
        <taxon>Vreelandella</taxon>
    </lineage>
</organism>
<reference evidence="8 9" key="1">
    <citation type="journal article" date="2003" name="Extremophiles">
        <title>Halomonas glaciei sp. nov. isolated from fast ice of Adelie Land, Antarctica.</title>
        <authorList>
            <person name="Reddy G.S."/>
            <person name="Raghavan P.U."/>
            <person name="Sarita N.B."/>
            <person name="Prakash J.S."/>
            <person name="Nagesh N."/>
            <person name="Delille D."/>
            <person name="Shivaji S."/>
        </authorList>
    </citation>
    <scope>NUCLEOTIDE SEQUENCE [LARGE SCALE GENOMIC DNA]</scope>
    <source>
        <strain evidence="8 9">DD39</strain>
    </source>
</reference>
<dbReference type="SUPFAM" id="SSF55781">
    <property type="entry name" value="GAF domain-like"/>
    <property type="match status" value="1"/>
</dbReference>
<keyword evidence="2" id="KW-0238">DNA-binding</keyword>
<dbReference type="PROSITE" id="PS51078">
    <property type="entry name" value="ICLR_ED"/>
    <property type="match status" value="1"/>
</dbReference>
<evidence type="ECO:0000313" key="9">
    <source>
        <dbReference type="Proteomes" id="UP000526892"/>
    </source>
</evidence>
<evidence type="ECO:0000256" key="5">
    <source>
        <dbReference type="ARBA" id="ARBA00042627"/>
    </source>
</evidence>
<evidence type="ECO:0000259" key="7">
    <source>
        <dbReference type="PROSITE" id="PS51078"/>
    </source>
</evidence>
<dbReference type="Pfam" id="PF01614">
    <property type="entry name" value="IclR_C"/>
    <property type="match status" value="1"/>
</dbReference>
<dbReference type="InterPro" id="IPR029016">
    <property type="entry name" value="GAF-like_dom_sf"/>
</dbReference>
<dbReference type="Proteomes" id="UP000526892">
    <property type="component" value="Unassembled WGS sequence"/>
</dbReference>
<dbReference type="RefSeq" id="WP_179914992.1">
    <property type="nucleotide sequence ID" value="NZ_JACCDE010000002.1"/>
</dbReference>